<evidence type="ECO:0000313" key="2">
    <source>
        <dbReference type="EMBL" id="BAE28160.1"/>
    </source>
</evidence>
<keyword evidence="1" id="KW-0472">Membrane</keyword>
<protein>
    <submittedName>
        <fullName evidence="2">Uncharacterized protein</fullName>
    </submittedName>
</protein>
<name>Q3UGP7_MOUSE</name>
<reference evidence="2" key="4">
    <citation type="journal article" date="2001" name="Nature">
        <title>Functional annotation of a full-length mouse cDNA collection.</title>
        <authorList>
            <consortium name="The RIKEN Genome Exploration Research Group Phase II Team and the FANTOM Consortium"/>
        </authorList>
    </citation>
    <scope>NUCLEOTIDE SEQUENCE</scope>
    <source>
        <strain evidence="2">C57BL/6J</strain>
    </source>
</reference>
<reference evidence="2" key="5">
    <citation type="journal article" date="2002" name="Nature">
        <title>Analysis of the mouse transcriptome based on functional annotation of 60,770 full-length cDNAs.</title>
        <authorList>
            <consortium name="The FANTOM Consortium and the RIKEN Genome Exploration Research Group Phase I and II Team"/>
        </authorList>
    </citation>
    <scope>NUCLEOTIDE SEQUENCE</scope>
    <source>
        <strain evidence="2">C57BL/6J</strain>
    </source>
</reference>
<proteinExistence type="evidence at transcript level"/>
<reference evidence="2" key="2">
    <citation type="journal article" date="2000" name="Genome Res.">
        <title>Normalization and subtraction of cap-trapper-selected cDNAs to prepare full-length cDNA libraries for rapid discovery of new genes.</title>
        <authorList>
            <person name="Carninci P."/>
            <person name="Shibata Y."/>
            <person name="Hayatsu N."/>
            <person name="Sugahara Y."/>
            <person name="Shibata K."/>
            <person name="Itoh M."/>
            <person name="Konno H."/>
            <person name="Okazaki Y."/>
            <person name="Muramatsu M."/>
            <person name="Hayashizaki Y."/>
        </authorList>
    </citation>
    <scope>NUCLEOTIDE SEQUENCE</scope>
    <source>
        <strain evidence="2">C57BL/6J</strain>
    </source>
</reference>
<feature type="transmembrane region" description="Helical" evidence="1">
    <location>
        <begin position="6"/>
        <end position="25"/>
    </location>
</feature>
<dbReference type="EMBL" id="AK147822">
    <property type="protein sequence ID" value="BAE28160.1"/>
    <property type="molecule type" value="mRNA"/>
</dbReference>
<reference evidence="2" key="1">
    <citation type="journal article" date="1999" name="Methods Enzymol.">
        <title>High-efficiency full-length cDNA cloning.</title>
        <authorList>
            <person name="Carninci P."/>
            <person name="Hayashizaki Y."/>
        </authorList>
    </citation>
    <scope>NUCLEOTIDE SEQUENCE</scope>
    <source>
        <strain evidence="2">C57BL/6J</strain>
    </source>
</reference>
<sequence length="118" mass="12427">MLTLPAATPFTVMVIPLTDTVAFVLSADTARKLLSVTPSGWKATVSVVLCPFTTEVLAGVTVMPVAAVTVLRSSAIDGRPTLVTFTVRVITSFAVTALPILLTQPRNTSTVPFGKRIL</sequence>
<dbReference type="AlphaFoldDB" id="Q3UGP7"/>
<reference evidence="2" key="6">
    <citation type="submission" date="2004-03" db="EMBL/GenBank/DDBJ databases">
        <authorList>
            <person name="Arakawa T."/>
            <person name="Carninci P."/>
            <person name="Fukuda S."/>
            <person name="Hashizume W."/>
            <person name="Hayashida K."/>
            <person name="Hori F."/>
            <person name="Iida J."/>
            <person name="Imamura K."/>
            <person name="Imotani K."/>
            <person name="Itoh M."/>
            <person name="Kanagawa S."/>
            <person name="Kawai J."/>
            <person name="Kojima M."/>
            <person name="Konno H."/>
            <person name="Murata M."/>
            <person name="Nakamura M."/>
            <person name="Ninomiya N."/>
            <person name="Nishiyori H."/>
            <person name="Nomura K."/>
            <person name="Ohno M."/>
            <person name="Sakazume N."/>
            <person name="Sano H."/>
            <person name="Sasaki D."/>
            <person name="Shibata K."/>
            <person name="Shiraki T."/>
            <person name="Tagami M."/>
            <person name="Tagami Y."/>
            <person name="Waki K."/>
            <person name="Watahiki A."/>
            <person name="Muramatsu M."/>
            <person name="Hayashizaki Y."/>
        </authorList>
    </citation>
    <scope>NUCLEOTIDE SEQUENCE</scope>
    <source>
        <strain evidence="2">C57BL/6J</strain>
    </source>
</reference>
<feature type="transmembrane region" description="Helical" evidence="1">
    <location>
        <begin position="45"/>
        <end position="70"/>
    </location>
</feature>
<reference evidence="2" key="7">
    <citation type="journal article" date="2005" name="Science">
        <title>The Transcriptional Landscape of the Mammalian Genome.</title>
        <authorList>
            <consortium name="The FANTOM Consortium"/>
            <consortium name="Riken Genome Exploration Research Group and Genome Science Group (Genome Network Project Core Group)"/>
        </authorList>
    </citation>
    <scope>NUCLEOTIDE SEQUENCE</scope>
    <source>
        <strain evidence="2">C57BL/6J</strain>
    </source>
</reference>
<reference evidence="2" key="3">
    <citation type="journal article" date="2000" name="Genome Res.">
        <title>RIKEN integrated sequence analysis (RISA) system--384-format sequencing pipeline with 384 multicapillary sequencer.</title>
        <authorList>
            <person name="Shibata K."/>
            <person name="Itoh M."/>
            <person name="Aizawa K."/>
            <person name="Nagaoka S."/>
            <person name="Sasaki N."/>
            <person name="Carninci P."/>
            <person name="Konno H."/>
            <person name="Akiyama J."/>
            <person name="Nishi K."/>
            <person name="Kitsunai T."/>
            <person name="Tashiro H."/>
            <person name="Itoh M."/>
            <person name="Sumi N."/>
            <person name="Ishii Y."/>
            <person name="Nakamura S."/>
            <person name="Hazama M."/>
            <person name="Nishine T."/>
            <person name="Harada A."/>
            <person name="Yamamoto R."/>
            <person name="Matsumoto H."/>
            <person name="Sakaguchi S."/>
            <person name="Ikegami T."/>
            <person name="Kashiwagi K."/>
            <person name="Fujiwake S."/>
            <person name="Inoue K."/>
            <person name="Togawa Y."/>
            <person name="Izawa M."/>
            <person name="Ohara E."/>
            <person name="Watahiki M."/>
            <person name="Yoneda Y."/>
            <person name="Ishikawa T."/>
            <person name="Ozawa K."/>
            <person name="Tanaka T."/>
            <person name="Matsuura S."/>
            <person name="Kawai J."/>
            <person name="Okazaki Y."/>
            <person name="Muramatsu M."/>
            <person name="Inoue Y."/>
            <person name="Kira A."/>
            <person name="Hayashizaki Y."/>
        </authorList>
    </citation>
    <scope>NUCLEOTIDE SEQUENCE</scope>
    <source>
        <strain evidence="2">C57BL/6J</strain>
    </source>
</reference>
<reference evidence="2" key="8">
    <citation type="journal article" date="2005" name="Science">
        <title>Antisense Transcription in the Mammalian Transcriptome.</title>
        <authorList>
            <consortium name="RIKEN Genome Exploration Research Group and Genome Science Group (Genome Network Project Core Group) and the FANTOM Consortium"/>
        </authorList>
    </citation>
    <scope>NUCLEOTIDE SEQUENCE</scope>
    <source>
        <strain evidence="2">C57BL/6J</strain>
    </source>
</reference>
<organism evidence="2">
    <name type="scientific">Mus musculus</name>
    <name type="common">Mouse</name>
    <dbReference type="NCBI Taxonomy" id="10090"/>
    <lineage>
        <taxon>Eukaryota</taxon>
        <taxon>Metazoa</taxon>
        <taxon>Chordata</taxon>
        <taxon>Craniata</taxon>
        <taxon>Vertebrata</taxon>
        <taxon>Euteleostomi</taxon>
        <taxon>Mammalia</taxon>
        <taxon>Eutheria</taxon>
        <taxon>Euarchontoglires</taxon>
        <taxon>Glires</taxon>
        <taxon>Rodentia</taxon>
        <taxon>Myomorpha</taxon>
        <taxon>Muroidea</taxon>
        <taxon>Muridae</taxon>
        <taxon>Murinae</taxon>
        <taxon>Mus</taxon>
        <taxon>Mus</taxon>
    </lineage>
</organism>
<evidence type="ECO:0000256" key="1">
    <source>
        <dbReference type="SAM" id="Phobius"/>
    </source>
</evidence>
<accession>Q3UGP7</accession>
<keyword evidence="1" id="KW-1133">Transmembrane helix</keyword>
<keyword evidence="1" id="KW-0812">Transmembrane</keyword>
<feature type="transmembrane region" description="Helical" evidence="1">
    <location>
        <begin position="82"/>
        <end position="102"/>
    </location>
</feature>